<dbReference type="GO" id="GO:0005634">
    <property type="term" value="C:nucleus"/>
    <property type="evidence" value="ECO:0007669"/>
    <property type="project" value="UniProtKB-SubCell"/>
</dbReference>
<accession>A0A9Q0NMP7</accession>
<dbReference type="OrthoDB" id="1701477at2759"/>
<keyword evidence="5" id="KW-1185">Reference proteome</keyword>
<dbReference type="PANTHER" id="PTHR15835:SF6">
    <property type="entry name" value="ZINC FINGER C3HC-TYPE PROTEIN 1"/>
    <property type="match status" value="1"/>
</dbReference>
<evidence type="ECO:0000256" key="2">
    <source>
        <dbReference type="ARBA" id="ARBA00023242"/>
    </source>
</evidence>
<reference evidence="4" key="1">
    <citation type="submission" date="2022-11" db="EMBL/GenBank/DDBJ databases">
        <authorList>
            <person name="Hyden B.L."/>
            <person name="Feng K."/>
            <person name="Yates T."/>
            <person name="Jawdy S."/>
            <person name="Smart L.B."/>
            <person name="Muchero W."/>
        </authorList>
    </citation>
    <scope>NUCLEOTIDE SEQUENCE</scope>
    <source>
        <tissue evidence="4">Shoot tip</tissue>
    </source>
</reference>
<comment type="subcellular location">
    <subcellularLocation>
        <location evidence="1">Nucleus</location>
    </subcellularLocation>
</comment>
<protein>
    <submittedName>
        <fullName evidence="4">NUCLEAR-INTERACTING PARTNER OF ALK</fullName>
    </submittedName>
</protein>
<keyword evidence="2" id="KW-0539">Nucleus</keyword>
<dbReference type="Proteomes" id="UP001151529">
    <property type="component" value="Chromosome 12"/>
</dbReference>
<evidence type="ECO:0000259" key="3">
    <source>
        <dbReference type="Pfam" id="PF07967"/>
    </source>
</evidence>
<comment type="caution">
    <text evidence="4">The sequence shown here is derived from an EMBL/GenBank/DDBJ whole genome shotgun (WGS) entry which is preliminary data.</text>
</comment>
<proteinExistence type="predicted"/>
<dbReference type="AlphaFoldDB" id="A0A9Q0NMP7"/>
<evidence type="ECO:0000256" key="1">
    <source>
        <dbReference type="ARBA" id="ARBA00004123"/>
    </source>
</evidence>
<evidence type="ECO:0000313" key="4">
    <source>
        <dbReference type="EMBL" id="KAJ6672595.1"/>
    </source>
</evidence>
<dbReference type="PANTHER" id="PTHR15835">
    <property type="entry name" value="NUCLEAR-INTERACTING PARTNER OF ALK"/>
    <property type="match status" value="1"/>
</dbReference>
<dbReference type="GO" id="GO:0008270">
    <property type="term" value="F:zinc ion binding"/>
    <property type="evidence" value="ECO:0007669"/>
    <property type="project" value="InterPro"/>
</dbReference>
<dbReference type="EMBL" id="JAPFFL010000018">
    <property type="protein sequence ID" value="KAJ6672595.1"/>
    <property type="molecule type" value="Genomic_DNA"/>
</dbReference>
<gene>
    <name evidence="4" type="ORF">OIU85_013888</name>
</gene>
<feature type="domain" description="C3HC-type" evidence="3">
    <location>
        <begin position="8"/>
        <end position="59"/>
    </location>
</feature>
<dbReference type="Pfam" id="PF07967">
    <property type="entry name" value="zf-C3HC"/>
    <property type="match status" value="1"/>
</dbReference>
<organism evidence="4 5">
    <name type="scientific">Salix viminalis</name>
    <name type="common">Common osier</name>
    <name type="synonym">Basket willow</name>
    <dbReference type="NCBI Taxonomy" id="40686"/>
    <lineage>
        <taxon>Eukaryota</taxon>
        <taxon>Viridiplantae</taxon>
        <taxon>Streptophyta</taxon>
        <taxon>Embryophyta</taxon>
        <taxon>Tracheophyta</taxon>
        <taxon>Spermatophyta</taxon>
        <taxon>Magnoliopsida</taxon>
        <taxon>eudicotyledons</taxon>
        <taxon>Gunneridae</taxon>
        <taxon>Pentapetalae</taxon>
        <taxon>rosids</taxon>
        <taxon>fabids</taxon>
        <taxon>Malpighiales</taxon>
        <taxon>Salicaceae</taxon>
        <taxon>Saliceae</taxon>
        <taxon>Salix</taxon>
    </lineage>
</organism>
<name>A0A9Q0NMP7_SALVM</name>
<dbReference type="InterPro" id="IPR012935">
    <property type="entry name" value="NuBaID_N"/>
</dbReference>
<sequence>MFSVEKGASVFSLKLNNGHKLSCPWIDNACDEILAEFAPTPPQLLVDKFREHSCALLRLSAPQTISSSAIVRCHQLEEFLRQSPKLENGNGSANLSQIKFFVNDSDADSANLYYKAQKPARLCGWKPRALPCVNPSIRVYSVTSEQSVEANEESGTCSGRHADPNGVAIDYKLCGASSRGVVGNSASNGALSSMHRPLDLSETIAGGPLPTKQNFKTTISLPVIRRNLRARFSYDSDFRDCLCDNQEITRSRSETII</sequence>
<reference evidence="4" key="2">
    <citation type="journal article" date="2023" name="Int. J. Mol. Sci.">
        <title>De Novo Assembly and Annotation of 11 Diverse Shrub Willow (Salix) Genomes Reveals Novel Gene Organization in Sex-Linked Regions.</title>
        <authorList>
            <person name="Hyden B."/>
            <person name="Feng K."/>
            <person name="Yates T.B."/>
            <person name="Jawdy S."/>
            <person name="Cereghino C."/>
            <person name="Smart L.B."/>
            <person name="Muchero W."/>
        </authorList>
    </citation>
    <scope>NUCLEOTIDE SEQUENCE [LARGE SCALE GENOMIC DNA]</scope>
    <source>
        <tissue evidence="4">Shoot tip</tissue>
    </source>
</reference>
<evidence type="ECO:0000313" key="5">
    <source>
        <dbReference type="Proteomes" id="UP001151529"/>
    </source>
</evidence>